<evidence type="ECO:0000256" key="9">
    <source>
        <dbReference type="ARBA" id="ARBA00023242"/>
    </source>
</evidence>
<dbReference type="Pfam" id="PF00096">
    <property type="entry name" value="zf-C2H2"/>
    <property type="match status" value="4"/>
</dbReference>
<dbReference type="Gene3D" id="3.30.160.60">
    <property type="entry name" value="Classic Zinc Finger"/>
    <property type="match status" value="5"/>
</dbReference>
<dbReference type="GO" id="GO:0000978">
    <property type="term" value="F:RNA polymerase II cis-regulatory region sequence-specific DNA binding"/>
    <property type="evidence" value="ECO:0007669"/>
    <property type="project" value="TreeGrafter"/>
</dbReference>
<keyword evidence="9" id="KW-0539">Nucleus</keyword>
<dbReference type="GO" id="GO:0000981">
    <property type="term" value="F:DNA-binding transcription factor activity, RNA polymerase II-specific"/>
    <property type="evidence" value="ECO:0007669"/>
    <property type="project" value="TreeGrafter"/>
</dbReference>
<dbReference type="STRING" id="33528.ENSGAFP00000027590"/>
<keyword evidence="2" id="KW-0479">Metal-binding</keyword>
<keyword evidence="3" id="KW-0677">Repeat</keyword>
<evidence type="ECO:0000313" key="14">
    <source>
        <dbReference type="Proteomes" id="UP000250572"/>
    </source>
</evidence>
<keyword evidence="8" id="KW-0804">Transcription</keyword>
<dbReference type="InterPro" id="IPR050752">
    <property type="entry name" value="C2H2-ZF_domain"/>
</dbReference>
<evidence type="ECO:0000313" key="13">
    <source>
        <dbReference type="EMBL" id="PWA13929.1"/>
    </source>
</evidence>
<evidence type="ECO:0000256" key="1">
    <source>
        <dbReference type="ARBA" id="ARBA00004123"/>
    </source>
</evidence>
<evidence type="ECO:0000256" key="8">
    <source>
        <dbReference type="ARBA" id="ARBA00023163"/>
    </source>
</evidence>
<evidence type="ECO:0000256" key="2">
    <source>
        <dbReference type="ARBA" id="ARBA00022723"/>
    </source>
</evidence>
<feature type="domain" description="C2H2-type" evidence="12">
    <location>
        <begin position="217"/>
        <end position="244"/>
    </location>
</feature>
<sequence length="636" mass="73603">MSSVKHLREFIRERLTAAAEEIFTEVEKIIVRYDEDIKLMETYWKPQIKLTRIGQIRLVHETVINLIILMMSSFAPTDLQSPHVAIEDKTSAIQQVCVHGMRSNHDQEEAELQWTEEEQMEPEPPLIKQEQDTELSLIEDNWKIEPEGTSEEKPEHPFIYEGKEEPDYSLLKHEQQEPEHLPISQDQKDLCSSQEGEQLVQKQIVSLCHTATKKRSLKCDVCGKCFEKQHNFKTHCRTHISERSFSCETCSKCFSHIGNLNVHKRVHTGEKPFSCQVHMRIHTGEKPFSCQVCGKKFTQISSLNTHKKVHTVTMSSVQHLREFIREKLTAAAQEIFTEVEKTIICYEEELDAQRRMMGINWKPEIKLHRIGSELQRQSSDLQKPHVSKEEETFSIQQVYHQGRKISYDEEEVGHQWTEKLQMEPGTPLKEQKKELEPPLINKEKDQTDTFALISEKAELEHLPCRHNQKDLHSSQEGEPLVQKQIFALTETSTLQAGGLSEEEPRAEQRSLHIAPVVESKDQEESTYTVSKSQSHTDAKKSSFKCDICGRSLKNQCNLVKHYGTHKGERLFPCETCGKSFSKKATLNVHMRIHTVTMSSVQHLREFIRERLTAAAQEIFTEVEKTIVCYEEEVDAQ</sequence>
<dbReference type="PROSITE" id="PS00028">
    <property type="entry name" value="ZINC_FINGER_C2H2_1"/>
    <property type="match status" value="5"/>
</dbReference>
<comment type="subcellular location">
    <subcellularLocation>
        <location evidence="1">Nucleus</location>
    </subcellularLocation>
</comment>
<name>A0A315UP52_GAMAF</name>
<keyword evidence="7" id="KW-0238">DNA-binding</keyword>
<evidence type="ECO:0000256" key="10">
    <source>
        <dbReference type="PROSITE-ProRule" id="PRU00042"/>
    </source>
</evidence>
<feature type="domain" description="C2H2-type" evidence="12">
    <location>
        <begin position="543"/>
        <end position="570"/>
    </location>
</feature>
<proteinExistence type="predicted"/>
<evidence type="ECO:0000256" key="5">
    <source>
        <dbReference type="ARBA" id="ARBA00022833"/>
    </source>
</evidence>
<evidence type="ECO:0000256" key="4">
    <source>
        <dbReference type="ARBA" id="ARBA00022771"/>
    </source>
</evidence>
<dbReference type="SMART" id="SM00355">
    <property type="entry name" value="ZnF_C2H2"/>
    <property type="match status" value="5"/>
</dbReference>
<dbReference type="InterPro" id="IPR013087">
    <property type="entry name" value="Znf_C2H2_type"/>
</dbReference>
<dbReference type="EMBL" id="NHOQ01002899">
    <property type="protein sequence ID" value="PWA13929.1"/>
    <property type="molecule type" value="Genomic_DNA"/>
</dbReference>
<dbReference type="PANTHER" id="PTHR24384">
    <property type="entry name" value="FINGER PUTATIVE TRANSCRIPTION FACTOR FAMILY-RELATED"/>
    <property type="match status" value="1"/>
</dbReference>
<accession>A0A315UP52</accession>
<evidence type="ECO:0000256" key="6">
    <source>
        <dbReference type="ARBA" id="ARBA00023015"/>
    </source>
</evidence>
<protein>
    <recommendedName>
        <fullName evidence="12">C2H2-type domain-containing protein</fullName>
    </recommendedName>
</protein>
<dbReference type="AlphaFoldDB" id="A0A315UP52"/>
<feature type="region of interest" description="Disordered" evidence="11">
    <location>
        <begin position="495"/>
        <end position="533"/>
    </location>
</feature>
<dbReference type="Proteomes" id="UP000250572">
    <property type="component" value="Unassembled WGS sequence"/>
</dbReference>
<keyword evidence="4 10" id="KW-0863">Zinc-finger</keyword>
<feature type="domain" description="C2H2-type" evidence="12">
    <location>
        <begin position="571"/>
        <end position="598"/>
    </location>
</feature>
<keyword evidence="5" id="KW-0862">Zinc</keyword>
<feature type="domain" description="C2H2-type" evidence="12">
    <location>
        <begin position="288"/>
        <end position="315"/>
    </location>
</feature>
<dbReference type="InterPro" id="IPR036236">
    <property type="entry name" value="Znf_C2H2_sf"/>
</dbReference>
<dbReference type="PROSITE" id="PS50157">
    <property type="entry name" value="ZINC_FINGER_C2H2_2"/>
    <property type="match status" value="5"/>
</dbReference>
<dbReference type="GO" id="GO:0005634">
    <property type="term" value="C:nucleus"/>
    <property type="evidence" value="ECO:0007669"/>
    <property type="project" value="UniProtKB-SubCell"/>
</dbReference>
<dbReference type="FunFam" id="3.30.160.60:FF:000030">
    <property type="entry name" value="Zinc finger protein 628"/>
    <property type="match status" value="1"/>
</dbReference>
<evidence type="ECO:0000259" key="12">
    <source>
        <dbReference type="PROSITE" id="PS50157"/>
    </source>
</evidence>
<dbReference type="GO" id="GO:0008270">
    <property type="term" value="F:zinc ion binding"/>
    <property type="evidence" value="ECO:0007669"/>
    <property type="project" value="UniProtKB-KW"/>
</dbReference>
<comment type="caution">
    <text evidence="13">The sequence shown here is derived from an EMBL/GenBank/DDBJ whole genome shotgun (WGS) entry which is preliminary data.</text>
</comment>
<dbReference type="FunFam" id="3.30.160.60:FF:000759">
    <property type="entry name" value="zinc finger protein 16"/>
    <property type="match status" value="1"/>
</dbReference>
<reference evidence="13 14" key="1">
    <citation type="journal article" date="2018" name="G3 (Bethesda)">
        <title>A High-Quality Reference Genome for the Invasive Mosquitofish Gambusia affinis Using a Chicago Library.</title>
        <authorList>
            <person name="Hoffberg S.L."/>
            <person name="Troendle N.J."/>
            <person name="Glenn T.C."/>
            <person name="Mahmud O."/>
            <person name="Louha S."/>
            <person name="Chalopin D."/>
            <person name="Bennetzen J.L."/>
            <person name="Mauricio R."/>
        </authorList>
    </citation>
    <scope>NUCLEOTIDE SEQUENCE [LARGE SCALE GENOMIC DNA]</scope>
    <source>
        <strain evidence="13">NE01/NJP1002.9</strain>
        <tissue evidence="13">Muscle</tissue>
    </source>
</reference>
<evidence type="ECO:0000256" key="3">
    <source>
        <dbReference type="ARBA" id="ARBA00022737"/>
    </source>
</evidence>
<feature type="domain" description="C2H2-type" evidence="12">
    <location>
        <begin position="245"/>
        <end position="272"/>
    </location>
</feature>
<dbReference type="SUPFAM" id="SSF57667">
    <property type="entry name" value="beta-beta-alpha zinc fingers"/>
    <property type="match status" value="3"/>
</dbReference>
<gene>
    <name evidence="13" type="ORF">CCH79_00018108</name>
</gene>
<organism evidence="13 14">
    <name type="scientific">Gambusia affinis</name>
    <name type="common">Western mosquitofish</name>
    <name type="synonym">Heterandria affinis</name>
    <dbReference type="NCBI Taxonomy" id="33528"/>
    <lineage>
        <taxon>Eukaryota</taxon>
        <taxon>Metazoa</taxon>
        <taxon>Chordata</taxon>
        <taxon>Craniata</taxon>
        <taxon>Vertebrata</taxon>
        <taxon>Euteleostomi</taxon>
        <taxon>Actinopterygii</taxon>
        <taxon>Neopterygii</taxon>
        <taxon>Teleostei</taxon>
        <taxon>Neoteleostei</taxon>
        <taxon>Acanthomorphata</taxon>
        <taxon>Ovalentaria</taxon>
        <taxon>Atherinomorphae</taxon>
        <taxon>Cyprinodontiformes</taxon>
        <taxon>Poeciliidae</taxon>
        <taxon>Poeciliinae</taxon>
        <taxon>Gambusia</taxon>
    </lineage>
</organism>
<keyword evidence="14" id="KW-1185">Reference proteome</keyword>
<evidence type="ECO:0000256" key="7">
    <source>
        <dbReference type="ARBA" id="ARBA00023125"/>
    </source>
</evidence>
<evidence type="ECO:0000256" key="11">
    <source>
        <dbReference type="SAM" id="MobiDB-lite"/>
    </source>
</evidence>
<dbReference type="PANTHER" id="PTHR24384:SF189">
    <property type="entry name" value="C2H2-TYPE DOMAIN-CONTAINING PROTEIN-RELATED"/>
    <property type="match status" value="1"/>
</dbReference>
<dbReference type="FunFam" id="3.30.160.60:FF:000557">
    <property type="entry name" value="zinc finger and SCAN domain-containing protein 29"/>
    <property type="match status" value="1"/>
</dbReference>
<keyword evidence="6" id="KW-0805">Transcription regulation</keyword>